<name>A0A815UM00_9BILA</name>
<reference evidence="1" key="1">
    <citation type="submission" date="2021-02" db="EMBL/GenBank/DDBJ databases">
        <authorList>
            <person name="Nowell W R."/>
        </authorList>
    </citation>
    <scope>NUCLEOTIDE SEQUENCE</scope>
</reference>
<comment type="caution">
    <text evidence="1">The sequence shown here is derived from an EMBL/GenBank/DDBJ whole genome shotgun (WGS) entry which is preliminary data.</text>
</comment>
<sequence>TRSHQSDTISTA</sequence>
<accession>A0A815UM00</accession>
<feature type="non-terminal residue" evidence="1">
    <location>
        <position position="1"/>
    </location>
</feature>
<proteinExistence type="predicted"/>
<gene>
    <name evidence="1" type="ORF">ZHD862_LOCUS38509</name>
</gene>
<evidence type="ECO:0000313" key="2">
    <source>
        <dbReference type="Proteomes" id="UP000663864"/>
    </source>
</evidence>
<protein>
    <submittedName>
        <fullName evidence="1">Uncharacterized protein</fullName>
    </submittedName>
</protein>
<organism evidence="1 2">
    <name type="scientific">Rotaria sordida</name>
    <dbReference type="NCBI Taxonomy" id="392033"/>
    <lineage>
        <taxon>Eukaryota</taxon>
        <taxon>Metazoa</taxon>
        <taxon>Spiralia</taxon>
        <taxon>Gnathifera</taxon>
        <taxon>Rotifera</taxon>
        <taxon>Eurotatoria</taxon>
        <taxon>Bdelloidea</taxon>
        <taxon>Philodinida</taxon>
        <taxon>Philodinidae</taxon>
        <taxon>Rotaria</taxon>
    </lineage>
</organism>
<dbReference type="Proteomes" id="UP000663864">
    <property type="component" value="Unassembled WGS sequence"/>
</dbReference>
<dbReference type="EMBL" id="CAJNOT010009395">
    <property type="protein sequence ID" value="CAF1524582.1"/>
    <property type="molecule type" value="Genomic_DNA"/>
</dbReference>
<evidence type="ECO:0000313" key="1">
    <source>
        <dbReference type="EMBL" id="CAF1524582.1"/>
    </source>
</evidence>